<proteinExistence type="predicted"/>
<dbReference type="Proteomes" id="UP000070501">
    <property type="component" value="Unassembled WGS sequence"/>
</dbReference>
<evidence type="ECO:0000256" key="1">
    <source>
        <dbReference type="SAM" id="MobiDB-lite"/>
    </source>
</evidence>
<dbReference type="EMBL" id="KQ964254">
    <property type="protein sequence ID" value="KXJ89703.1"/>
    <property type="molecule type" value="Genomic_DNA"/>
</dbReference>
<feature type="region of interest" description="Disordered" evidence="1">
    <location>
        <begin position="1"/>
        <end position="44"/>
    </location>
</feature>
<keyword evidence="3" id="KW-1185">Reference proteome</keyword>
<accession>A0A136IXN7</accession>
<evidence type="ECO:0000313" key="2">
    <source>
        <dbReference type="EMBL" id="KXJ89703.1"/>
    </source>
</evidence>
<protein>
    <submittedName>
        <fullName evidence="2">Uncharacterized protein</fullName>
    </submittedName>
</protein>
<evidence type="ECO:0000313" key="3">
    <source>
        <dbReference type="Proteomes" id="UP000070501"/>
    </source>
</evidence>
<sequence length="111" mass="12331">MSASRPLPPSTPQLPEPALPVFPSAHTCTSRHLHNPRPAQLRPRHHFPIAQRKRPKLASPNPTWPLRVLVRIQGLLSTSSPSTCKSINDDLPSGSCHRRMRSQLACIPIVM</sequence>
<dbReference type="InParanoid" id="A0A136IXN7"/>
<feature type="compositionally biased region" description="Pro residues" evidence="1">
    <location>
        <begin position="1"/>
        <end position="20"/>
    </location>
</feature>
<organism evidence="2 3">
    <name type="scientific">Microdochium bolleyi</name>
    <dbReference type="NCBI Taxonomy" id="196109"/>
    <lineage>
        <taxon>Eukaryota</taxon>
        <taxon>Fungi</taxon>
        <taxon>Dikarya</taxon>
        <taxon>Ascomycota</taxon>
        <taxon>Pezizomycotina</taxon>
        <taxon>Sordariomycetes</taxon>
        <taxon>Xylariomycetidae</taxon>
        <taxon>Xylariales</taxon>
        <taxon>Microdochiaceae</taxon>
        <taxon>Microdochium</taxon>
    </lineage>
</organism>
<reference evidence="3" key="1">
    <citation type="submission" date="2016-02" db="EMBL/GenBank/DDBJ databases">
        <title>Draft genome sequence of Microdochium bolleyi, a fungal endophyte of beachgrass.</title>
        <authorList>
            <consortium name="DOE Joint Genome Institute"/>
            <person name="David A.S."/>
            <person name="May G."/>
            <person name="Haridas S."/>
            <person name="Lim J."/>
            <person name="Wang M."/>
            <person name="Labutti K."/>
            <person name="Lipzen A."/>
            <person name="Barry K."/>
            <person name="Grigoriev I.V."/>
        </authorList>
    </citation>
    <scope>NUCLEOTIDE SEQUENCE [LARGE SCALE GENOMIC DNA]</scope>
    <source>
        <strain evidence="3">J235TASD1</strain>
    </source>
</reference>
<name>A0A136IXN7_9PEZI</name>
<gene>
    <name evidence="2" type="ORF">Micbo1qcDRAFT_165027</name>
</gene>
<dbReference type="AlphaFoldDB" id="A0A136IXN7"/>